<dbReference type="Pfam" id="PF00015">
    <property type="entry name" value="MCPsignal"/>
    <property type="match status" value="1"/>
</dbReference>
<evidence type="ECO:0000256" key="3">
    <source>
        <dbReference type="PROSITE-ProRule" id="PRU00284"/>
    </source>
</evidence>
<evidence type="ECO:0000256" key="4">
    <source>
        <dbReference type="SAM" id="Phobius"/>
    </source>
</evidence>
<dbReference type="PANTHER" id="PTHR43531:SF11">
    <property type="entry name" value="METHYL-ACCEPTING CHEMOTAXIS PROTEIN 3"/>
    <property type="match status" value="1"/>
</dbReference>
<sequence length="642" mass="68460">MVSGLPVELRTGAAVLCLLLLAAGWLGSAWQVVAFSPVVVLVLAGLVLLVGLALVLSLPAGTRAVAAILETWPRQAEDVERLPATWRDALRKLAGAWRSEQDRATALQQRLEARESELAGLRTADGTRFGRMGELCGAISRGVLDRRLDLNGGAGDSHALSGHFNTMAETLDRVVGELKTLFGRMAEGDLSEGMHTDFGGDFAVIRDGAEQAIERLGSVIGTIVEAANSISSATVELNREAKGLAESAEAQTDSLDRTAADAASLSEAARGSEAIAKRANQRAGEARSAAQNGVQVVSRSVEAMNEMSEMSQRISEITTLINEIAFQTNLLALNASVEAARAGDAGRGFAVVAQEVRALALRSANASKDIGTIIKQSGEKVKSGVALVSETGAVLNRIVEAIDAMAGQLDEIEQASTEQSGRVNGVTHAIADMNAATRGYLSVVQRTGKSVQDIDLQVANLATQIAFVTTTADRPFLVAAKDGAARISALFNAAIDRGEMSLEDFFDENYAPIKGTNPQQFMTRFVKFTDSHLPDIQEPLLTTNSAIAFCAAVDRNGYLPTHNLKYCQPQGSDPVWNAANARNRRIFNDPVGLACGQNTKPYLLQCYRRDMGGGHFVLMKDVSAPITIRGRHWGGFRIGYKI</sequence>
<keyword evidence="4" id="KW-0472">Membrane</keyword>
<feature type="transmembrane region" description="Helical" evidence="4">
    <location>
        <begin position="39"/>
        <end position="58"/>
    </location>
</feature>
<dbReference type="EMBL" id="JBHRYJ010000004">
    <property type="protein sequence ID" value="MFC3677511.1"/>
    <property type="molecule type" value="Genomic_DNA"/>
</dbReference>
<keyword evidence="7" id="KW-1185">Reference proteome</keyword>
<organism evidence="6 7">
    <name type="scientific">Ferrovibrio xuzhouensis</name>
    <dbReference type="NCBI Taxonomy" id="1576914"/>
    <lineage>
        <taxon>Bacteria</taxon>
        <taxon>Pseudomonadati</taxon>
        <taxon>Pseudomonadota</taxon>
        <taxon>Alphaproteobacteria</taxon>
        <taxon>Rhodospirillales</taxon>
        <taxon>Rhodospirillaceae</taxon>
        <taxon>Ferrovibrio</taxon>
    </lineage>
</organism>
<dbReference type="CDD" id="cd11386">
    <property type="entry name" value="MCP_signal"/>
    <property type="match status" value="1"/>
</dbReference>
<reference evidence="7" key="1">
    <citation type="journal article" date="2019" name="Int. J. Syst. Evol. Microbiol.">
        <title>The Global Catalogue of Microorganisms (GCM) 10K type strain sequencing project: providing services to taxonomists for standard genome sequencing and annotation.</title>
        <authorList>
            <consortium name="The Broad Institute Genomics Platform"/>
            <consortium name="The Broad Institute Genome Sequencing Center for Infectious Disease"/>
            <person name="Wu L."/>
            <person name="Ma J."/>
        </authorList>
    </citation>
    <scope>NUCLEOTIDE SEQUENCE [LARGE SCALE GENOMIC DNA]</scope>
    <source>
        <strain evidence="7">KCTC 42182</strain>
    </source>
</reference>
<dbReference type="PROSITE" id="PS50111">
    <property type="entry name" value="CHEMOTAXIS_TRANSDUC_2"/>
    <property type="match status" value="1"/>
</dbReference>
<dbReference type="RefSeq" id="WP_379729057.1">
    <property type="nucleotide sequence ID" value="NZ_JBHRYJ010000004.1"/>
</dbReference>
<evidence type="ECO:0000256" key="1">
    <source>
        <dbReference type="ARBA" id="ARBA00022500"/>
    </source>
</evidence>
<keyword evidence="4" id="KW-1133">Transmembrane helix</keyword>
<evidence type="ECO:0000259" key="5">
    <source>
        <dbReference type="PROSITE" id="PS50111"/>
    </source>
</evidence>
<evidence type="ECO:0000313" key="7">
    <source>
        <dbReference type="Proteomes" id="UP001595711"/>
    </source>
</evidence>
<gene>
    <name evidence="6" type="ORF">ACFOOQ_18295</name>
</gene>
<evidence type="ECO:0000256" key="2">
    <source>
        <dbReference type="ARBA" id="ARBA00029447"/>
    </source>
</evidence>
<keyword evidence="1" id="KW-0145">Chemotaxis</keyword>
<accession>A0ABV7VL35</accession>
<keyword evidence="3" id="KW-0807">Transducer</keyword>
<comment type="similarity">
    <text evidence="2">Belongs to the methyl-accepting chemotaxis (MCP) protein family.</text>
</comment>
<proteinExistence type="inferred from homology"/>
<keyword evidence="4" id="KW-0812">Transmembrane</keyword>
<dbReference type="Gene3D" id="1.10.287.950">
    <property type="entry name" value="Methyl-accepting chemotaxis protein"/>
    <property type="match status" value="1"/>
</dbReference>
<dbReference type="Gene3D" id="1.20.120.1530">
    <property type="match status" value="1"/>
</dbReference>
<comment type="caution">
    <text evidence="6">The sequence shown here is derived from an EMBL/GenBank/DDBJ whole genome shotgun (WGS) entry which is preliminary data.</text>
</comment>
<feature type="domain" description="Methyl-accepting transducer" evidence="5">
    <location>
        <begin position="226"/>
        <end position="455"/>
    </location>
</feature>
<name>A0ABV7VL35_9PROT</name>
<dbReference type="InterPro" id="IPR004089">
    <property type="entry name" value="MCPsignal_dom"/>
</dbReference>
<dbReference type="SMART" id="SM00283">
    <property type="entry name" value="MA"/>
    <property type="match status" value="1"/>
</dbReference>
<dbReference type="PANTHER" id="PTHR43531">
    <property type="entry name" value="PROTEIN ICFG"/>
    <property type="match status" value="1"/>
</dbReference>
<dbReference type="Proteomes" id="UP001595711">
    <property type="component" value="Unassembled WGS sequence"/>
</dbReference>
<dbReference type="InterPro" id="IPR051310">
    <property type="entry name" value="MCP_chemotaxis"/>
</dbReference>
<protein>
    <submittedName>
        <fullName evidence="6">Methyl-accepting chemotaxis protein</fullName>
    </submittedName>
</protein>
<evidence type="ECO:0000313" key="6">
    <source>
        <dbReference type="EMBL" id="MFC3677511.1"/>
    </source>
</evidence>
<dbReference type="SUPFAM" id="SSF58104">
    <property type="entry name" value="Methyl-accepting chemotaxis protein (MCP) signaling domain"/>
    <property type="match status" value="1"/>
</dbReference>